<sequence>MAKRQVLDRKSKAAAPLAVKTEDKLASRRPKRAPKVIFDPITFEEDAQLKIAIHLSLKAQKETEEDAKSCAIKKDTVPATKNLIAEQKPSVSDSSGVGNTNKPQRKRQNSSSSKSRSKKIKTENTQSINVKTEPIENCSTDTCPRIPAKKVKVEKLEKAKTESADIPSTTSFINYILEKHSSNKNMKLAKLFQHFDSETPLVNPQTSSSPLTVDDKSS</sequence>
<feature type="compositionally biased region" description="Basic and acidic residues" evidence="1">
    <location>
        <begin position="59"/>
        <end position="76"/>
    </location>
</feature>
<proteinExistence type="predicted"/>
<dbReference type="AlphaFoldDB" id="A0A7J7JLM1"/>
<protein>
    <submittedName>
        <fullName evidence="2">Uncharacterized protein</fullName>
    </submittedName>
</protein>
<feature type="region of interest" description="Disordered" evidence="1">
    <location>
        <begin position="197"/>
        <end position="218"/>
    </location>
</feature>
<feature type="region of interest" description="Disordered" evidence="1">
    <location>
        <begin position="1"/>
        <end position="32"/>
    </location>
</feature>
<dbReference type="EMBL" id="VXIV02002115">
    <property type="protein sequence ID" value="KAF6027252.1"/>
    <property type="molecule type" value="Genomic_DNA"/>
</dbReference>
<feature type="region of interest" description="Disordered" evidence="1">
    <location>
        <begin position="59"/>
        <end position="143"/>
    </location>
</feature>
<reference evidence="2" key="1">
    <citation type="submission" date="2020-06" db="EMBL/GenBank/DDBJ databases">
        <title>Draft genome of Bugula neritina, a colonial animal packing powerful symbionts and potential medicines.</title>
        <authorList>
            <person name="Rayko M."/>
        </authorList>
    </citation>
    <scope>NUCLEOTIDE SEQUENCE [LARGE SCALE GENOMIC DNA]</scope>
    <source>
        <strain evidence="2">Kwan_BN1</strain>
    </source>
</reference>
<feature type="compositionally biased region" description="Basic and acidic residues" evidence="1">
    <location>
        <begin position="1"/>
        <end position="11"/>
    </location>
</feature>
<feature type="compositionally biased region" description="Polar residues" evidence="1">
    <location>
        <begin position="89"/>
        <end position="101"/>
    </location>
</feature>
<comment type="caution">
    <text evidence="2">The sequence shown here is derived from an EMBL/GenBank/DDBJ whole genome shotgun (WGS) entry which is preliminary data.</text>
</comment>
<accession>A0A7J7JLM1</accession>
<dbReference type="Proteomes" id="UP000593567">
    <property type="component" value="Unassembled WGS sequence"/>
</dbReference>
<organism evidence="2 3">
    <name type="scientific">Bugula neritina</name>
    <name type="common">Brown bryozoan</name>
    <name type="synonym">Sertularia neritina</name>
    <dbReference type="NCBI Taxonomy" id="10212"/>
    <lineage>
        <taxon>Eukaryota</taxon>
        <taxon>Metazoa</taxon>
        <taxon>Spiralia</taxon>
        <taxon>Lophotrochozoa</taxon>
        <taxon>Bryozoa</taxon>
        <taxon>Gymnolaemata</taxon>
        <taxon>Cheilostomatida</taxon>
        <taxon>Flustrina</taxon>
        <taxon>Buguloidea</taxon>
        <taxon>Bugulidae</taxon>
        <taxon>Bugula</taxon>
    </lineage>
</organism>
<gene>
    <name evidence="2" type="ORF">EB796_014438</name>
</gene>
<name>A0A7J7JLM1_BUGNE</name>
<feature type="compositionally biased region" description="Polar residues" evidence="1">
    <location>
        <begin position="200"/>
        <end position="211"/>
    </location>
</feature>
<evidence type="ECO:0000313" key="2">
    <source>
        <dbReference type="EMBL" id="KAF6027252.1"/>
    </source>
</evidence>
<evidence type="ECO:0000313" key="3">
    <source>
        <dbReference type="Proteomes" id="UP000593567"/>
    </source>
</evidence>
<keyword evidence="3" id="KW-1185">Reference proteome</keyword>
<evidence type="ECO:0000256" key="1">
    <source>
        <dbReference type="SAM" id="MobiDB-lite"/>
    </source>
</evidence>